<accession>A0A024U5K8</accession>
<proteinExistence type="predicted"/>
<dbReference type="GeneID" id="20083367"/>
<evidence type="ECO:0000256" key="1">
    <source>
        <dbReference type="SAM" id="MobiDB-lite"/>
    </source>
</evidence>
<feature type="region of interest" description="Disordered" evidence="1">
    <location>
        <begin position="1089"/>
        <end position="1128"/>
    </location>
</feature>
<dbReference type="AlphaFoldDB" id="A0A024U5K8"/>
<organism evidence="2">
    <name type="scientific">Aphanomyces invadans</name>
    <dbReference type="NCBI Taxonomy" id="157072"/>
    <lineage>
        <taxon>Eukaryota</taxon>
        <taxon>Sar</taxon>
        <taxon>Stramenopiles</taxon>
        <taxon>Oomycota</taxon>
        <taxon>Saprolegniomycetes</taxon>
        <taxon>Saprolegniales</taxon>
        <taxon>Verrucalvaceae</taxon>
        <taxon>Aphanomyces</taxon>
    </lineage>
</organism>
<protein>
    <submittedName>
        <fullName evidence="2">Uncharacterized protein</fullName>
    </submittedName>
</protein>
<feature type="region of interest" description="Disordered" evidence="1">
    <location>
        <begin position="548"/>
        <end position="577"/>
    </location>
</feature>
<dbReference type="OrthoDB" id="10563006at2759"/>
<dbReference type="EMBL" id="KI913962">
    <property type="protein sequence ID" value="ETW01701.1"/>
    <property type="molecule type" value="Genomic_DNA"/>
</dbReference>
<dbReference type="RefSeq" id="XP_008869549.1">
    <property type="nucleotide sequence ID" value="XM_008871327.1"/>
</dbReference>
<evidence type="ECO:0000313" key="2">
    <source>
        <dbReference type="EMBL" id="ETW01701.1"/>
    </source>
</evidence>
<reference evidence="2" key="1">
    <citation type="submission" date="2013-12" db="EMBL/GenBank/DDBJ databases">
        <title>The Genome Sequence of Aphanomyces invadans NJM9701.</title>
        <authorList>
            <consortium name="The Broad Institute Genomics Platform"/>
            <person name="Russ C."/>
            <person name="Tyler B."/>
            <person name="van West P."/>
            <person name="Dieguez-Uribeondo J."/>
            <person name="Young S.K."/>
            <person name="Zeng Q."/>
            <person name="Gargeya S."/>
            <person name="Fitzgerald M."/>
            <person name="Abouelleil A."/>
            <person name="Alvarado L."/>
            <person name="Chapman S.B."/>
            <person name="Gainer-Dewar J."/>
            <person name="Goldberg J."/>
            <person name="Griggs A."/>
            <person name="Gujja S."/>
            <person name="Hansen M."/>
            <person name="Howarth C."/>
            <person name="Imamovic A."/>
            <person name="Ireland A."/>
            <person name="Larimer J."/>
            <person name="McCowan C."/>
            <person name="Murphy C."/>
            <person name="Pearson M."/>
            <person name="Poon T.W."/>
            <person name="Priest M."/>
            <person name="Roberts A."/>
            <person name="Saif S."/>
            <person name="Shea T."/>
            <person name="Sykes S."/>
            <person name="Wortman J."/>
            <person name="Nusbaum C."/>
            <person name="Birren B."/>
        </authorList>
    </citation>
    <scope>NUCLEOTIDE SEQUENCE [LARGE SCALE GENOMIC DNA]</scope>
    <source>
        <strain evidence="2">NJM9701</strain>
    </source>
</reference>
<dbReference type="eggNOG" id="ENOG502S5XZ">
    <property type="taxonomic scope" value="Eukaryota"/>
</dbReference>
<feature type="compositionally biased region" description="Pro residues" evidence="1">
    <location>
        <begin position="1106"/>
        <end position="1117"/>
    </location>
</feature>
<name>A0A024U5K8_9STRA</name>
<gene>
    <name evidence="2" type="ORF">H310_06317</name>
</gene>
<feature type="compositionally biased region" description="Pro residues" evidence="1">
    <location>
        <begin position="554"/>
        <end position="563"/>
    </location>
</feature>
<feature type="region of interest" description="Disordered" evidence="1">
    <location>
        <begin position="598"/>
        <end position="677"/>
    </location>
</feature>
<feature type="compositionally biased region" description="Polar residues" evidence="1">
    <location>
        <begin position="629"/>
        <end position="658"/>
    </location>
</feature>
<sequence>MWRRFTFQARAKTTAIHVYQSHMLRRVFRRWRHVVSRSRGNSLRCMEMELWRVHRCLREWLQWQTHLSRLRIWYATHFMLLFTRTNLGRIFAAWHQHARKRGARHRGMAMLESMTEAFLNRRVLTLLYHHAGLQRHLRTHIVSPTFHKWSMFAKRQADWRLYATECEDSMAQLHCAVAVAKWLDHVKRRRESHRLTLAAVAYARRGWFQRWSRTHRQVRATCRLSTVQNQVLLRRILTSWARYRLLARVVVVALKHVHTQLVKAILAAWKHRTDVLLKHAAAVVAIEDWLIQRHLAQWRARTKTRKHHRTLYNAATSFNIRSILHDALRRLETAAYAQCKRLAKWIGWHVKCQPVWRQWVGVHKLQSKFRRWAAYARHCRWNLRVTGRHLRLFREGQGIKRQILTFRLWCQYVDTIAAWRCEYMAAKRTCLVDVVTNVRKRKLAHMYDLYRRFHAFCERATHARRAADWFLMQRTGRRCLKAWWRVVLVRKQTQLLRVTQAMAQTNRKQGTARAFGSTTSYAVRQREIKDVVSSKAHLLFKQAHPVKQSWKSPPKYPALPPKETPSSSSRAWASPLAKPRSPLLRTIASHPMVKPVPVVKPKVRSPDKPFSGKSLKVVSQQAITRDATSRPTMQGNPNKLSPQLVSPETSMDVMSQPASPAMHGTVETGSGLESPMAMKTRNRPTEALSCHNQAQDLDKPDDVACNVARTHEPATKHTHELPETVALCGAEQPTERDLTFLNAIDASSTQDDIVQVENSHETNAPPTVMPDIPDLIALACEDDTWQAATLDTAPVRRIKALSATPPAPVASGAIIAPDVTWNECILELLELYSTFRPIPALPMASQVAVYLFDCVRLLGWMYNDFSFKQSKRCLLQAKQSCPSESGAVDVTWLCQSLNLVAAHRASLEVDVFTKAQLHRFAHIDRIYAAMPALAPCLHLKRLLFYKRPPTPLLHTFATPQAMLCEPVLTLVEKHTKFFRALFLSPSLKKRTTTGAMLRHLVMSKTDFLDMAKAANIFPTFFTRRELLSFFHQSSSMEDVLTFPEFIECLFRCSERFFTVGNDDDGGEVRFQALVMAMDGYGSILQKHSAHVERNPRLQSESRTPKGAPPAHPRPQGPSRPVSFVHEPSPLDAVYRPPPQIQLSIMEKALRNAQLKFLRGKYPSI</sequence>
<dbReference type="VEuPathDB" id="FungiDB:H310_06317"/>